<keyword evidence="8" id="KW-1185">Reference proteome</keyword>
<comment type="subcellular location">
    <subcellularLocation>
        <location evidence="1">Cytoplasm</location>
        <location evidence="1">Cytoskeleton</location>
        <location evidence="1">Cilium basal body</location>
    </subcellularLocation>
</comment>
<dbReference type="Gramene" id="PNW82980">
    <property type="protein sequence ID" value="PNW82980"/>
    <property type="gene ID" value="CHLRE_06g301951v5"/>
</dbReference>
<evidence type="ECO:0000256" key="1">
    <source>
        <dbReference type="ARBA" id="ARBA00004120"/>
    </source>
</evidence>
<evidence type="ECO:0000256" key="3">
    <source>
        <dbReference type="ARBA" id="ARBA00023273"/>
    </source>
</evidence>
<evidence type="ECO:0000259" key="6">
    <source>
        <dbReference type="Pfam" id="PF23138"/>
    </source>
</evidence>
<dbReference type="Pfam" id="PF21050">
    <property type="entry name" value="ARMC9_ARM"/>
    <property type="match status" value="1"/>
</dbReference>
<feature type="compositionally biased region" description="Acidic residues" evidence="4">
    <location>
        <begin position="676"/>
        <end position="695"/>
    </location>
</feature>
<gene>
    <name evidence="7" type="ORF">CHLRE_06g301951v5</name>
</gene>
<feature type="compositionally biased region" description="Gly residues" evidence="4">
    <location>
        <begin position="1167"/>
        <end position="1179"/>
    </location>
</feature>
<feature type="compositionally biased region" description="Gly residues" evidence="4">
    <location>
        <begin position="1361"/>
        <end position="1372"/>
    </location>
</feature>
<feature type="compositionally biased region" description="Acidic residues" evidence="4">
    <location>
        <begin position="341"/>
        <end position="352"/>
    </location>
</feature>
<dbReference type="InterPro" id="IPR011989">
    <property type="entry name" value="ARM-like"/>
</dbReference>
<feature type="region of interest" description="Disordered" evidence="4">
    <location>
        <begin position="949"/>
        <end position="981"/>
    </location>
</feature>
<evidence type="ECO:0000313" key="7">
    <source>
        <dbReference type="EMBL" id="PNW82980.1"/>
    </source>
</evidence>
<evidence type="ECO:0000256" key="4">
    <source>
        <dbReference type="SAM" id="MobiDB-lite"/>
    </source>
</evidence>
<feature type="region of interest" description="Disordered" evidence="4">
    <location>
        <begin position="856"/>
        <end position="883"/>
    </location>
</feature>
<dbReference type="GeneID" id="66053868"/>
<dbReference type="OrthoDB" id="549342at2759"/>
<feature type="compositionally biased region" description="Low complexity" evidence="4">
    <location>
        <begin position="1021"/>
        <end position="1031"/>
    </location>
</feature>
<feature type="region of interest" description="Disordered" evidence="4">
    <location>
        <begin position="304"/>
        <end position="355"/>
    </location>
</feature>
<feature type="region of interest" description="Disordered" evidence="4">
    <location>
        <begin position="1162"/>
        <end position="1634"/>
    </location>
</feature>
<evidence type="ECO:0000313" key="8">
    <source>
        <dbReference type="Proteomes" id="UP000006906"/>
    </source>
</evidence>
<dbReference type="InterPro" id="IPR040369">
    <property type="entry name" value="ARMC9"/>
</dbReference>
<dbReference type="SUPFAM" id="SSF48371">
    <property type="entry name" value="ARM repeat"/>
    <property type="match status" value="1"/>
</dbReference>
<dbReference type="GO" id="GO:0097542">
    <property type="term" value="C:ciliary tip"/>
    <property type="evidence" value="ECO:0000318"/>
    <property type="project" value="GO_Central"/>
</dbReference>
<dbReference type="EMBL" id="CM008967">
    <property type="protein sequence ID" value="PNW82980.1"/>
    <property type="molecule type" value="Genomic_DNA"/>
</dbReference>
<feature type="region of interest" description="Disordered" evidence="4">
    <location>
        <begin position="1001"/>
        <end position="1043"/>
    </location>
</feature>
<feature type="compositionally biased region" description="Gly residues" evidence="4">
    <location>
        <begin position="1570"/>
        <end position="1596"/>
    </location>
</feature>
<feature type="region of interest" description="Disordered" evidence="4">
    <location>
        <begin position="669"/>
        <end position="704"/>
    </location>
</feature>
<dbReference type="InterPro" id="IPR056327">
    <property type="entry name" value="ARMC9_CTLH-like_dom"/>
</dbReference>
<dbReference type="InterPro" id="IPR048959">
    <property type="entry name" value="ARMC9_ARM_dom"/>
</dbReference>
<keyword evidence="3" id="KW-0966">Cell projection</keyword>
<feature type="compositionally biased region" description="Low complexity" evidence="4">
    <location>
        <begin position="259"/>
        <end position="268"/>
    </location>
</feature>
<feature type="compositionally biased region" description="Low complexity" evidence="4">
    <location>
        <begin position="1285"/>
        <end position="1316"/>
    </location>
</feature>
<dbReference type="Proteomes" id="UP000006906">
    <property type="component" value="Chromosome 6"/>
</dbReference>
<accession>A0A2K3DR25</accession>
<sequence length="1634" mass="160829">MLRKFDEGRRDDFFLLWQQYVPASQLGFDFETQKREFYLQVYFAIYPVLPSSSVLVVVPGPASRLSAHTSSSRHELALRMKVFKSYLEGRGAGLAHTPEFLNYYALPYVPQPEHHPSFEGLFSGGRWVDDQRLKLKEFLDATGAARAAAPGLPGLYLMYEEHLTHTDTVPRLSPRSKAMRASSRAGGPRPHQASREGRPHSRGSGGGSNNGSGGGGSGSTHPPGILGQLPPPHPTRASAAYHGPRPASGGGSSSGAGAAGASAGADSAQLPAGRWPALPPRASTSHGSSAAASAAAVRASAEAAVKATAPVRVSARRSGAVRGAGSADDTYSDDGFIRDLGDDDDDDDEADEERQQALAKEKAKAAAAEAKQFGADDYDDMDDEELAAILNATGRTNATSRRGGGSARPRLGMSLEALGGIMAADGGKAHTVLRESVTLLQGGGGTMDEAAAAELAAAGAAVAAALSRSGGLGSGGAAAAAAAARGSAAGLAPLDYRKVKEDLQGSDAYLTARLLQALRWRLTRSRPGADRWAVLACFIEADLLDCHCPLPPPPPPPALAGASWAPEGGEAEPRSLLQALAGAQPSSGTHSGAIAAPDVRVSDELSRLANAVASDRLGRNYLMLPGGGAVAALLALLRRAPLKPPLEERMPADAVAAAVKAAAAAAAAGAAGDGGGDGDGDGGVAGEEEEKEEQEGGGGRSWRDDSCTRQALVALQKLSLKRRAQSQMIRQGAVGWVVDFLQELDSVSPTAVEYGTALLMNLCLRSAGRAAAAAPALVVPLLRLCEGLLDTPNEQVRTYTHGILYSVFSRPEVRAAAAARGTSDLLEATQQSAPQQFAAQIEHVLRQLHHPDADEAAGADLESDDEAAPDGDADADPEDEAADDPYADVDALAAEPGGRAGESLVAVPGVPHGEELLCGCGYLASSAQARSHLAAVRCSVALAALANAAPPPPPPGPPGPSRPGSARPGSARPGSSSAAAAAAASRSGAAAGAGAEARAAVAAGVVEEQEEHESEGESEGELPGSSGAVPTGDDDVGGGGGGGVGGGLAVAHVGLRESVLLGTLPQFGTMPPEGLLGLAQAMEAGALGVDGDPEDEDGEALEAMAAAVAAAHASRPGTASSSTGRQDTGSTFALLAASTASSSIAAAARALHAASLRASRAEVPDGAGSGSAGGSGVGGIEPASLASTSRGGAFGSEASQEHERAALTAEPSAAPSSISLGPPPSASNPRRLSSGGVGATGLVPTPPPGSRPGTAQPSDGASPATTSAARPPGTAPASGGPPPGSSSGARRLSGTGSSPSMLPPAAASPAASPAASVQNSIDLGGAVARLPERTSHPGTPMSSRSIRRSSSGNANANSVAPGGGALLGGGGAAAAAGGASGAATPVDRSWEPESSSLMALAQQRASAAGGAALGRSRDLSSSQQAAVAGTPPRPPSRSASPSLLATAHPRLGTAAGPSLLGSPAGVGLPAGGAAGSPAPLLRSRSGTPSAGFGSGPPLAPATTSPPHQHLEGAANGSRPTSGASVASVAAAGAHEGPRSGVPASARVMSPGAPVSLPSPAYHKGAAGVAAGTGAGAHAAGGQGAGGGRSGSVGEEGGAQAASGAGGAAGADQSPSRMRPGGRSGIPKTRMGPPA</sequence>
<name>A0A2K3DR25_CHLRE</name>
<feature type="compositionally biased region" description="Low complexity" evidence="4">
    <location>
        <begin position="1394"/>
        <end position="1414"/>
    </location>
</feature>
<feature type="compositionally biased region" description="Gly residues" evidence="4">
    <location>
        <begin position="203"/>
        <end position="218"/>
    </location>
</feature>
<dbReference type="PANTHER" id="PTHR14881:SF4">
    <property type="entry name" value="LISH DOMAIN-CONTAINING PROTEIN ARMC9"/>
    <property type="match status" value="1"/>
</dbReference>
<dbReference type="GO" id="GO:0036064">
    <property type="term" value="C:ciliary basal body"/>
    <property type="evidence" value="ECO:0000318"/>
    <property type="project" value="GO_Central"/>
</dbReference>
<feature type="domain" description="ARMC9 CTLH-like" evidence="6">
    <location>
        <begin position="1"/>
        <end position="142"/>
    </location>
</feature>
<keyword evidence="2" id="KW-0970">Cilium biogenesis/degradation</keyword>
<feature type="compositionally biased region" description="Low complexity" evidence="4">
    <location>
        <begin position="1342"/>
        <end position="1360"/>
    </location>
</feature>
<dbReference type="PANTHER" id="PTHR14881">
    <property type="entry name" value="LISH DOMAIN-CONTAINING PROTEIN ARMC9"/>
    <property type="match status" value="1"/>
</dbReference>
<feature type="region of interest" description="Disordered" evidence="4">
    <location>
        <begin position="167"/>
        <end position="289"/>
    </location>
</feature>
<evidence type="ECO:0000259" key="5">
    <source>
        <dbReference type="Pfam" id="PF21050"/>
    </source>
</evidence>
<evidence type="ECO:0008006" key="9">
    <source>
        <dbReference type="Google" id="ProtNLM"/>
    </source>
</evidence>
<feature type="compositionally biased region" description="Acidic residues" evidence="4">
    <location>
        <begin position="1007"/>
        <end position="1020"/>
    </location>
</feature>
<feature type="compositionally biased region" description="Low complexity" evidence="4">
    <location>
        <begin position="1436"/>
        <end position="1445"/>
    </location>
</feature>
<feature type="compositionally biased region" description="Low complexity" evidence="4">
    <location>
        <begin position="1373"/>
        <end position="1383"/>
    </location>
</feature>
<protein>
    <recommendedName>
        <fullName evidence="9">LisH domain-containing protein</fullName>
    </recommendedName>
</protein>
<organism evidence="7 8">
    <name type="scientific">Chlamydomonas reinhardtii</name>
    <name type="common">Chlamydomonas smithii</name>
    <dbReference type="NCBI Taxonomy" id="3055"/>
    <lineage>
        <taxon>Eukaryota</taxon>
        <taxon>Viridiplantae</taxon>
        <taxon>Chlorophyta</taxon>
        <taxon>core chlorophytes</taxon>
        <taxon>Chlorophyceae</taxon>
        <taxon>CS clade</taxon>
        <taxon>Chlamydomonadales</taxon>
        <taxon>Chlamydomonadaceae</taxon>
        <taxon>Chlamydomonas</taxon>
    </lineage>
</organism>
<feature type="compositionally biased region" description="Pro residues" evidence="4">
    <location>
        <begin position="949"/>
        <end position="961"/>
    </location>
</feature>
<dbReference type="InParanoid" id="A0A2K3DR25"/>
<dbReference type="KEGG" id="cre:CHLRE_06g301951v5"/>
<dbReference type="RefSeq" id="XP_042924328.1">
    <property type="nucleotide sequence ID" value="XM_043063622.1"/>
</dbReference>
<dbReference type="Gene3D" id="1.25.10.10">
    <property type="entry name" value="Leucine-rich Repeat Variant"/>
    <property type="match status" value="1"/>
</dbReference>
<feature type="domain" description="LisH" evidence="5">
    <location>
        <begin position="728"/>
        <end position="848"/>
    </location>
</feature>
<dbReference type="GO" id="GO:0060271">
    <property type="term" value="P:cilium assembly"/>
    <property type="evidence" value="ECO:0000318"/>
    <property type="project" value="GO_Central"/>
</dbReference>
<feature type="compositionally biased region" description="Low complexity" evidence="4">
    <location>
        <begin position="962"/>
        <end position="981"/>
    </location>
</feature>
<feature type="compositionally biased region" description="Low complexity" evidence="4">
    <location>
        <begin position="1260"/>
        <end position="1278"/>
    </location>
</feature>
<dbReference type="InterPro" id="IPR016024">
    <property type="entry name" value="ARM-type_fold"/>
</dbReference>
<proteinExistence type="predicted"/>
<feature type="compositionally biased region" description="Gly residues" evidence="4">
    <location>
        <begin position="248"/>
        <end position="258"/>
    </location>
</feature>
<feature type="compositionally biased region" description="Low complexity" evidence="4">
    <location>
        <begin position="304"/>
        <end position="327"/>
    </location>
</feature>
<reference evidence="7 8" key="1">
    <citation type="journal article" date="2007" name="Science">
        <title>The Chlamydomonas genome reveals the evolution of key animal and plant functions.</title>
        <authorList>
            <person name="Merchant S.S."/>
            <person name="Prochnik S.E."/>
            <person name="Vallon O."/>
            <person name="Harris E.H."/>
            <person name="Karpowicz S.J."/>
            <person name="Witman G.B."/>
            <person name="Terry A."/>
            <person name="Salamov A."/>
            <person name="Fritz-Laylin L.K."/>
            <person name="Marechal-Drouard L."/>
            <person name="Marshall W.F."/>
            <person name="Qu L.H."/>
            <person name="Nelson D.R."/>
            <person name="Sanderfoot A.A."/>
            <person name="Spalding M.H."/>
            <person name="Kapitonov V.V."/>
            <person name="Ren Q."/>
            <person name="Ferris P."/>
            <person name="Lindquist E."/>
            <person name="Shapiro H."/>
            <person name="Lucas S.M."/>
            <person name="Grimwood J."/>
            <person name="Schmutz J."/>
            <person name="Cardol P."/>
            <person name="Cerutti H."/>
            <person name="Chanfreau G."/>
            <person name="Chen C.L."/>
            <person name="Cognat V."/>
            <person name="Croft M.T."/>
            <person name="Dent R."/>
            <person name="Dutcher S."/>
            <person name="Fernandez E."/>
            <person name="Fukuzawa H."/>
            <person name="Gonzalez-Ballester D."/>
            <person name="Gonzalez-Halphen D."/>
            <person name="Hallmann A."/>
            <person name="Hanikenne M."/>
            <person name="Hippler M."/>
            <person name="Inwood W."/>
            <person name="Jabbari K."/>
            <person name="Kalanon M."/>
            <person name="Kuras R."/>
            <person name="Lefebvre P.A."/>
            <person name="Lemaire S.D."/>
            <person name="Lobanov A.V."/>
            <person name="Lohr M."/>
            <person name="Manuell A."/>
            <person name="Meier I."/>
            <person name="Mets L."/>
            <person name="Mittag M."/>
            <person name="Mittelmeier T."/>
            <person name="Moroney J.V."/>
            <person name="Moseley J."/>
            <person name="Napoli C."/>
            <person name="Nedelcu A.M."/>
            <person name="Niyogi K."/>
            <person name="Novoselov S.V."/>
            <person name="Paulsen I.T."/>
            <person name="Pazour G."/>
            <person name="Purton S."/>
            <person name="Ral J.P."/>
            <person name="Riano-Pachon D.M."/>
            <person name="Riekhof W."/>
            <person name="Rymarquis L."/>
            <person name="Schroda M."/>
            <person name="Stern D."/>
            <person name="Umen J."/>
            <person name="Willows R."/>
            <person name="Wilson N."/>
            <person name="Zimmer S.L."/>
            <person name="Allmer J."/>
            <person name="Balk J."/>
            <person name="Bisova K."/>
            <person name="Chen C.J."/>
            <person name="Elias M."/>
            <person name="Gendler K."/>
            <person name="Hauser C."/>
            <person name="Lamb M.R."/>
            <person name="Ledford H."/>
            <person name="Long J.C."/>
            <person name="Minagawa J."/>
            <person name="Page M.D."/>
            <person name="Pan J."/>
            <person name="Pootakham W."/>
            <person name="Roje S."/>
            <person name="Rose A."/>
            <person name="Stahlberg E."/>
            <person name="Terauchi A.M."/>
            <person name="Yang P."/>
            <person name="Ball S."/>
            <person name="Bowler C."/>
            <person name="Dieckmann C.L."/>
            <person name="Gladyshev V.N."/>
            <person name="Green P."/>
            <person name="Jorgensen R."/>
            <person name="Mayfield S."/>
            <person name="Mueller-Roeber B."/>
            <person name="Rajamani S."/>
            <person name="Sayre R.T."/>
            <person name="Brokstein P."/>
            <person name="Dubchak I."/>
            <person name="Goodstein D."/>
            <person name="Hornick L."/>
            <person name="Huang Y.W."/>
            <person name="Jhaveri J."/>
            <person name="Luo Y."/>
            <person name="Martinez D."/>
            <person name="Ngau W.C."/>
            <person name="Otillar B."/>
            <person name="Poliakov A."/>
            <person name="Porter A."/>
            <person name="Szajkowski L."/>
            <person name="Werner G."/>
            <person name="Zhou K."/>
            <person name="Grigoriev I.V."/>
            <person name="Rokhsar D.S."/>
            <person name="Grossman A.R."/>
        </authorList>
    </citation>
    <scope>NUCLEOTIDE SEQUENCE [LARGE SCALE GENOMIC DNA]</scope>
    <source>
        <strain evidence="8">CC-503</strain>
    </source>
</reference>
<feature type="compositionally biased region" description="Low complexity" evidence="4">
    <location>
        <begin position="1456"/>
        <end position="1467"/>
    </location>
</feature>
<evidence type="ECO:0000256" key="2">
    <source>
        <dbReference type="ARBA" id="ARBA00022794"/>
    </source>
</evidence>
<dbReference type="GO" id="GO:0005814">
    <property type="term" value="C:centriole"/>
    <property type="evidence" value="ECO:0000318"/>
    <property type="project" value="GO_Central"/>
</dbReference>
<dbReference type="Pfam" id="PF23138">
    <property type="entry name" value="CTLH_Armc9"/>
    <property type="match status" value="1"/>
</dbReference>
<feature type="compositionally biased region" description="Low complexity" evidence="4">
    <location>
        <begin position="1521"/>
        <end position="1533"/>
    </location>
</feature>